<sequence length="68" mass="7622">MKVKIGDKIRHTLFGGEVCVGIVEDIQICRQGEKEGRSVKTADVSKHHGVIDVDNGHWCYFDQVRAVL</sequence>
<protein>
    <submittedName>
        <fullName evidence="1">Uncharacterized protein</fullName>
    </submittedName>
</protein>
<dbReference type="RefSeq" id="WP_154480470.1">
    <property type="nucleotide sequence ID" value="NZ_VUNF01000004.1"/>
</dbReference>
<name>A0A6I2TZC4_9BACT</name>
<evidence type="ECO:0000313" key="2">
    <source>
        <dbReference type="Proteomes" id="UP000450161"/>
    </source>
</evidence>
<dbReference type="AlphaFoldDB" id="A0A6I2TZC4"/>
<dbReference type="EMBL" id="VUNF01000004">
    <property type="protein sequence ID" value="MST76849.1"/>
    <property type="molecule type" value="Genomic_DNA"/>
</dbReference>
<organism evidence="1 2">
    <name type="scientific">Segatella copri</name>
    <dbReference type="NCBI Taxonomy" id="165179"/>
    <lineage>
        <taxon>Bacteria</taxon>
        <taxon>Pseudomonadati</taxon>
        <taxon>Bacteroidota</taxon>
        <taxon>Bacteroidia</taxon>
        <taxon>Bacteroidales</taxon>
        <taxon>Prevotellaceae</taxon>
        <taxon>Segatella</taxon>
    </lineage>
</organism>
<comment type="caution">
    <text evidence="1">The sequence shown here is derived from an EMBL/GenBank/DDBJ whole genome shotgun (WGS) entry which is preliminary data.</text>
</comment>
<proteinExistence type="predicted"/>
<gene>
    <name evidence="1" type="ORF">FYJ72_03915</name>
</gene>
<dbReference type="Proteomes" id="UP000450161">
    <property type="component" value="Unassembled WGS sequence"/>
</dbReference>
<accession>A0A6I2TZC4</accession>
<reference evidence="1 2" key="1">
    <citation type="submission" date="2019-08" db="EMBL/GenBank/DDBJ databases">
        <title>In-depth cultivation of the pig gut microbiome towards novel bacterial diversity and tailored functional studies.</title>
        <authorList>
            <person name="Wylensek D."/>
            <person name="Hitch T.C.A."/>
            <person name="Clavel T."/>
        </authorList>
    </citation>
    <scope>NUCLEOTIDE SEQUENCE [LARGE SCALE GENOMIC DNA]</scope>
    <source>
        <strain evidence="1 2">LKV-178-WT-2C</strain>
    </source>
</reference>
<evidence type="ECO:0000313" key="1">
    <source>
        <dbReference type="EMBL" id="MST76849.1"/>
    </source>
</evidence>